<evidence type="ECO:0000256" key="1">
    <source>
        <dbReference type="SAM" id="MobiDB-lite"/>
    </source>
</evidence>
<evidence type="ECO:0000313" key="3">
    <source>
        <dbReference type="Proteomes" id="UP001056383"/>
    </source>
</evidence>
<protein>
    <recommendedName>
        <fullName evidence="4">Translation initiation factor IF-2</fullName>
    </recommendedName>
</protein>
<proteinExistence type="predicted"/>
<feature type="compositionally biased region" description="Gly residues" evidence="1">
    <location>
        <begin position="158"/>
        <end position="168"/>
    </location>
</feature>
<accession>A0ABY4TB54</accession>
<dbReference type="Proteomes" id="UP001056383">
    <property type="component" value="Chromosome"/>
</dbReference>
<feature type="region of interest" description="Disordered" evidence="1">
    <location>
        <begin position="130"/>
        <end position="288"/>
    </location>
</feature>
<feature type="compositionally biased region" description="Basic and acidic residues" evidence="1">
    <location>
        <begin position="262"/>
        <end position="288"/>
    </location>
</feature>
<sequence length="288" mass="31373">MPEDFITKVELTEALATHGIDGATKDVTTSAEVDAKIKAALDAQKAPEPAKPAEPPKKEETEPPKKKEEEELINDWKWWVPTELNLVKSEFTAFKAEWVPILLTLPAVFSLDEFLKEKYNLEYRKGVLRRKRPTETTNEDPPPPADPANPDEQPSDPRGGGTPPGGGTPDDPEPRRTAPDDPEPRRTTPDDPARSRPGGSDGPDGSDGATPRGRERRRARRRRQREENQAGSTGGGRTPPTTPRPPSDPVAPVTRAASQGRPEVRGATDDLDALRRGLDDTSRAADGG</sequence>
<evidence type="ECO:0000313" key="2">
    <source>
        <dbReference type="EMBL" id="URN15448.1"/>
    </source>
</evidence>
<gene>
    <name evidence="2" type="ORF">MW084_05220</name>
</gene>
<name>A0ABY4TB54_9ACTN</name>
<reference evidence="2" key="1">
    <citation type="submission" date="2022-04" db="EMBL/GenBank/DDBJ databases">
        <title>Systematic whole-genome sequencing reveals an unexpected diversity among actinomycetoma pathogens and provides insights into their antibacterial susceptibilities.</title>
        <authorList>
            <person name="Watson A.K."/>
            <person name="Kepplinger B."/>
            <person name="Bakhiet S.M."/>
            <person name="Mhmoud N.A."/>
            <person name="Chapman J."/>
            <person name="Allenby N."/>
            <person name="Mickiewicz K."/>
            <person name="Goodfellow M."/>
            <person name="Fahal A.H."/>
            <person name="Errington J."/>
        </authorList>
    </citation>
    <scope>NUCLEOTIDE SEQUENCE</scope>
    <source>
        <strain evidence="2">SD 504</strain>
    </source>
</reference>
<feature type="compositionally biased region" description="Basic and acidic residues" evidence="1">
    <location>
        <begin position="54"/>
        <end position="69"/>
    </location>
</feature>
<feature type="compositionally biased region" description="Basic and acidic residues" evidence="1">
    <location>
        <begin position="172"/>
        <end position="194"/>
    </location>
</feature>
<evidence type="ECO:0008006" key="4">
    <source>
        <dbReference type="Google" id="ProtNLM"/>
    </source>
</evidence>
<feature type="compositionally biased region" description="Pro residues" evidence="1">
    <location>
        <begin position="240"/>
        <end position="249"/>
    </location>
</feature>
<feature type="compositionally biased region" description="Basic residues" evidence="1">
    <location>
        <begin position="214"/>
        <end position="223"/>
    </location>
</feature>
<dbReference type="EMBL" id="CP095474">
    <property type="protein sequence ID" value="URN15448.1"/>
    <property type="molecule type" value="Genomic_DNA"/>
</dbReference>
<feature type="region of interest" description="Disordered" evidence="1">
    <location>
        <begin position="41"/>
        <end position="71"/>
    </location>
</feature>
<dbReference type="RefSeq" id="WP_010474172.1">
    <property type="nucleotide sequence ID" value="NZ_CP095474.1"/>
</dbReference>
<keyword evidence="3" id="KW-1185">Reference proteome</keyword>
<organism evidence="2 3">
    <name type="scientific">Streptomyces sudanensis</name>
    <dbReference type="NCBI Taxonomy" id="436397"/>
    <lineage>
        <taxon>Bacteria</taxon>
        <taxon>Bacillati</taxon>
        <taxon>Actinomycetota</taxon>
        <taxon>Actinomycetes</taxon>
        <taxon>Kitasatosporales</taxon>
        <taxon>Streptomycetaceae</taxon>
        <taxon>Streptomyces</taxon>
    </lineage>
</organism>